<proteinExistence type="predicted"/>
<gene>
    <name evidence="1" type="ORF">EJB05_13898</name>
</gene>
<accession>A0A5J9VXK2</accession>
<comment type="caution">
    <text evidence="1">The sequence shown here is derived from an EMBL/GenBank/DDBJ whole genome shotgun (WGS) entry which is preliminary data.</text>
</comment>
<feature type="non-terminal residue" evidence="1">
    <location>
        <position position="1"/>
    </location>
</feature>
<evidence type="ECO:0000313" key="2">
    <source>
        <dbReference type="Proteomes" id="UP000324897"/>
    </source>
</evidence>
<dbReference type="AlphaFoldDB" id="A0A5J9VXK2"/>
<keyword evidence="2" id="KW-1185">Reference proteome</keyword>
<sequence length="140" mass="15986">MMTIFVLFYHVMYQQDIGELQYLMEDITRLPRVTFLELVVLGKGHVFGASSFHVLRLCTGIRKLSLMLRDNFEAHECPSGCPCDDELANWKTGELSLNCLHEVELINLKGAEYEVTFVKKTFQLGDSIAKDANNFCQFGQ</sequence>
<protein>
    <recommendedName>
        <fullName evidence="3">FBD domain-containing protein</fullName>
    </recommendedName>
</protein>
<dbReference type="Proteomes" id="UP000324897">
    <property type="component" value="Chromosome 4"/>
</dbReference>
<organism evidence="1 2">
    <name type="scientific">Eragrostis curvula</name>
    <name type="common">weeping love grass</name>
    <dbReference type="NCBI Taxonomy" id="38414"/>
    <lineage>
        <taxon>Eukaryota</taxon>
        <taxon>Viridiplantae</taxon>
        <taxon>Streptophyta</taxon>
        <taxon>Embryophyta</taxon>
        <taxon>Tracheophyta</taxon>
        <taxon>Spermatophyta</taxon>
        <taxon>Magnoliopsida</taxon>
        <taxon>Liliopsida</taxon>
        <taxon>Poales</taxon>
        <taxon>Poaceae</taxon>
        <taxon>PACMAD clade</taxon>
        <taxon>Chloridoideae</taxon>
        <taxon>Eragrostideae</taxon>
        <taxon>Eragrostidinae</taxon>
        <taxon>Eragrostis</taxon>
    </lineage>
</organism>
<reference evidence="1 2" key="1">
    <citation type="journal article" date="2019" name="Sci. Rep.">
        <title>A high-quality genome of Eragrostis curvula grass provides insights into Poaceae evolution and supports new strategies to enhance forage quality.</title>
        <authorList>
            <person name="Carballo J."/>
            <person name="Santos B.A.C.M."/>
            <person name="Zappacosta D."/>
            <person name="Garbus I."/>
            <person name="Selva J.P."/>
            <person name="Gallo C.A."/>
            <person name="Diaz A."/>
            <person name="Albertini E."/>
            <person name="Caccamo M."/>
            <person name="Echenique V."/>
        </authorList>
    </citation>
    <scope>NUCLEOTIDE SEQUENCE [LARGE SCALE GENOMIC DNA]</scope>
    <source>
        <strain evidence="2">cv. Victoria</strain>
        <tissue evidence="1">Leaf</tissue>
    </source>
</reference>
<evidence type="ECO:0000313" key="1">
    <source>
        <dbReference type="EMBL" id="TVU40433.1"/>
    </source>
</evidence>
<evidence type="ECO:0008006" key="3">
    <source>
        <dbReference type="Google" id="ProtNLM"/>
    </source>
</evidence>
<name>A0A5J9VXK2_9POAL</name>
<dbReference type="Gramene" id="TVU40433">
    <property type="protein sequence ID" value="TVU40433"/>
    <property type="gene ID" value="EJB05_13898"/>
</dbReference>
<dbReference type="OrthoDB" id="689532at2759"/>
<dbReference type="EMBL" id="RWGY01000007">
    <property type="protein sequence ID" value="TVU40433.1"/>
    <property type="molecule type" value="Genomic_DNA"/>
</dbReference>